<gene>
    <name evidence="1" type="ORF">ACFQ0I_10350</name>
</gene>
<dbReference type="Proteomes" id="UP001597011">
    <property type="component" value="Unassembled WGS sequence"/>
</dbReference>
<evidence type="ECO:0000313" key="2">
    <source>
        <dbReference type="Proteomes" id="UP001597011"/>
    </source>
</evidence>
<comment type="caution">
    <text evidence="1">The sequence shown here is derived from an EMBL/GenBank/DDBJ whole genome shotgun (WGS) entry which is preliminary data.</text>
</comment>
<evidence type="ECO:0000313" key="1">
    <source>
        <dbReference type="EMBL" id="MFD0836166.1"/>
    </source>
</evidence>
<dbReference type="EMBL" id="JBHTIB010000012">
    <property type="protein sequence ID" value="MFD0836166.1"/>
    <property type="molecule type" value="Genomic_DNA"/>
</dbReference>
<protein>
    <recommendedName>
        <fullName evidence="3">Lipoprotein</fullName>
    </recommendedName>
</protein>
<reference evidence="2" key="1">
    <citation type="journal article" date="2019" name="Int. J. Syst. Evol. Microbiol.">
        <title>The Global Catalogue of Microorganisms (GCM) 10K type strain sequencing project: providing services to taxonomists for standard genome sequencing and annotation.</title>
        <authorList>
            <consortium name="The Broad Institute Genomics Platform"/>
            <consortium name="The Broad Institute Genome Sequencing Center for Infectious Disease"/>
            <person name="Wu L."/>
            <person name="Ma J."/>
        </authorList>
    </citation>
    <scope>NUCLEOTIDE SEQUENCE [LARGE SCALE GENOMIC DNA]</scope>
    <source>
        <strain evidence="2">CCUG 60529</strain>
    </source>
</reference>
<accession>A0ABW3BUW7</accession>
<proteinExistence type="predicted"/>
<evidence type="ECO:0008006" key="3">
    <source>
        <dbReference type="Google" id="ProtNLM"/>
    </source>
</evidence>
<organism evidence="1 2">
    <name type="scientific">Mariniflexile aquimaris</name>
    <dbReference type="NCBI Taxonomy" id="881009"/>
    <lineage>
        <taxon>Bacteria</taxon>
        <taxon>Pseudomonadati</taxon>
        <taxon>Bacteroidota</taxon>
        <taxon>Flavobacteriia</taxon>
        <taxon>Flavobacteriales</taxon>
        <taxon>Flavobacteriaceae</taxon>
        <taxon>Mariniflexile</taxon>
    </lineage>
</organism>
<dbReference type="RefSeq" id="WP_379941978.1">
    <property type="nucleotide sequence ID" value="NZ_JBHTIB010000012.1"/>
</dbReference>
<keyword evidence="2" id="KW-1185">Reference proteome</keyword>
<sequence>MKTIKNRILLFICAVCVLGCSSKDDNCVKTIIVQYGYSISGPYGSMHIPEIKQEVPCDFPEPEDANPIEVSGKLKNFSYEVISFNFTPDTGNNTNRLQFEIKLINPNNYAIVGLPVLTTLADGLKISSSYSNNASSPCYSIDANSSCILTFDKQDSLNLGIINSIQLINVEYFVGN</sequence>
<name>A0ABW3BUW7_9FLAO</name>